<reference evidence="2" key="1">
    <citation type="submission" date="2017-03" db="EMBL/GenBank/DDBJ databases">
        <title>Phytopthora megakarya and P. palmivora, two closely related causual agents of cacao black pod achieved similar genome size and gene model numbers by different mechanisms.</title>
        <authorList>
            <person name="Ali S."/>
            <person name="Shao J."/>
            <person name="Larry D.J."/>
            <person name="Kronmiller B."/>
            <person name="Shen D."/>
            <person name="Strem M.D."/>
            <person name="Melnick R.L."/>
            <person name="Guiltinan M.J."/>
            <person name="Tyler B.M."/>
            <person name="Meinhardt L.W."/>
            <person name="Bailey B.A."/>
        </authorList>
    </citation>
    <scope>NUCLEOTIDE SEQUENCE [LARGE SCALE GENOMIC DNA]</scope>
    <source>
        <strain evidence="2">zdho120</strain>
    </source>
</reference>
<proteinExistence type="predicted"/>
<name>A0A225VYA2_9STRA</name>
<protein>
    <submittedName>
        <fullName evidence="1">Uncharacterized protein</fullName>
    </submittedName>
</protein>
<sequence length="101" mass="11587">MSSVDHPQGWTELWKLGQESFQNYNECMQSLPSCVHVRNDPRQCRLHHLSRGEEDLFLDKGHCMRSIEMKRVSSECGLGGGISPRRYKILVCEQSVLAIII</sequence>
<dbReference type="Proteomes" id="UP000198211">
    <property type="component" value="Unassembled WGS sequence"/>
</dbReference>
<dbReference type="AlphaFoldDB" id="A0A225VYA2"/>
<evidence type="ECO:0000313" key="2">
    <source>
        <dbReference type="Proteomes" id="UP000198211"/>
    </source>
</evidence>
<comment type="caution">
    <text evidence="1">The sequence shown here is derived from an EMBL/GenBank/DDBJ whole genome shotgun (WGS) entry which is preliminary data.</text>
</comment>
<accession>A0A225VYA2</accession>
<organism evidence="1 2">
    <name type="scientific">Phytophthora megakarya</name>
    <dbReference type="NCBI Taxonomy" id="4795"/>
    <lineage>
        <taxon>Eukaryota</taxon>
        <taxon>Sar</taxon>
        <taxon>Stramenopiles</taxon>
        <taxon>Oomycota</taxon>
        <taxon>Peronosporomycetes</taxon>
        <taxon>Peronosporales</taxon>
        <taxon>Peronosporaceae</taxon>
        <taxon>Phytophthora</taxon>
    </lineage>
</organism>
<evidence type="ECO:0000313" key="1">
    <source>
        <dbReference type="EMBL" id="OWZ09878.1"/>
    </source>
</evidence>
<dbReference type="EMBL" id="NBNE01002634">
    <property type="protein sequence ID" value="OWZ09878.1"/>
    <property type="molecule type" value="Genomic_DNA"/>
</dbReference>
<keyword evidence="2" id="KW-1185">Reference proteome</keyword>
<gene>
    <name evidence="1" type="ORF">PHMEG_00017349</name>
</gene>